<dbReference type="Proteomes" id="UP000319210">
    <property type="component" value="Unassembled WGS sequence"/>
</dbReference>
<dbReference type="SUPFAM" id="SSF81606">
    <property type="entry name" value="PP2C-like"/>
    <property type="match status" value="1"/>
</dbReference>
<dbReference type="InterPro" id="IPR036457">
    <property type="entry name" value="PPM-type-like_dom_sf"/>
</dbReference>
<dbReference type="GO" id="GO:0016791">
    <property type="term" value="F:phosphatase activity"/>
    <property type="evidence" value="ECO:0007669"/>
    <property type="project" value="TreeGrafter"/>
</dbReference>
<reference evidence="3 4" key="1">
    <citation type="submission" date="2019-06" db="EMBL/GenBank/DDBJ databases">
        <title>Whole genome shotgun sequence of Streptomyces cacaoi subsp. cacaoi NBRC 12748.</title>
        <authorList>
            <person name="Hosoyama A."/>
            <person name="Uohara A."/>
            <person name="Ohji S."/>
            <person name="Ichikawa N."/>
        </authorList>
    </citation>
    <scope>NUCLEOTIDE SEQUENCE [LARGE SCALE GENOMIC DNA]</scope>
    <source>
        <strain evidence="3 4">NBRC 12748</strain>
    </source>
</reference>
<dbReference type="PANTHER" id="PTHR43156:SF2">
    <property type="entry name" value="STAGE II SPORULATION PROTEIN E"/>
    <property type="match status" value="1"/>
</dbReference>
<dbReference type="InterPro" id="IPR001932">
    <property type="entry name" value="PPM-type_phosphatase-like_dom"/>
</dbReference>
<dbReference type="Gene3D" id="3.60.40.10">
    <property type="entry name" value="PPM-type phosphatase domain"/>
    <property type="match status" value="1"/>
</dbReference>
<dbReference type="AlphaFoldDB" id="A0A4Y3RAJ9"/>
<dbReference type="RefSeq" id="WP_169729685.1">
    <property type="nucleotide sequence ID" value="NZ_BJMM01000037.1"/>
</dbReference>
<dbReference type="Pfam" id="PF07228">
    <property type="entry name" value="SpoIIE"/>
    <property type="match status" value="1"/>
</dbReference>
<gene>
    <name evidence="3" type="ORF">SCA03_53610</name>
</gene>
<dbReference type="PANTHER" id="PTHR43156">
    <property type="entry name" value="STAGE II SPORULATION PROTEIN E-RELATED"/>
    <property type="match status" value="1"/>
</dbReference>
<keyword evidence="4" id="KW-1185">Reference proteome</keyword>
<dbReference type="InterPro" id="IPR052016">
    <property type="entry name" value="Bact_Sigma-Reg"/>
</dbReference>
<comment type="caution">
    <text evidence="3">The sequence shown here is derived from an EMBL/GenBank/DDBJ whole genome shotgun (WGS) entry which is preliminary data.</text>
</comment>
<keyword evidence="1" id="KW-0378">Hydrolase</keyword>
<evidence type="ECO:0000313" key="3">
    <source>
        <dbReference type="EMBL" id="GEB52810.1"/>
    </source>
</evidence>
<organism evidence="3 4">
    <name type="scientific">Streptomyces cacaoi</name>
    <dbReference type="NCBI Taxonomy" id="1898"/>
    <lineage>
        <taxon>Bacteria</taxon>
        <taxon>Bacillati</taxon>
        <taxon>Actinomycetota</taxon>
        <taxon>Actinomycetes</taxon>
        <taxon>Kitasatosporales</taxon>
        <taxon>Streptomycetaceae</taxon>
        <taxon>Streptomyces</taxon>
    </lineage>
</organism>
<dbReference type="EMBL" id="BJMM01000037">
    <property type="protein sequence ID" value="GEB52810.1"/>
    <property type="molecule type" value="Genomic_DNA"/>
</dbReference>
<feature type="domain" description="PPM-type phosphatase" evidence="2">
    <location>
        <begin position="177"/>
        <end position="384"/>
    </location>
</feature>
<accession>A0A4Y3RAJ9</accession>
<evidence type="ECO:0000259" key="2">
    <source>
        <dbReference type="SMART" id="SM00331"/>
    </source>
</evidence>
<evidence type="ECO:0000313" key="4">
    <source>
        <dbReference type="Proteomes" id="UP000319210"/>
    </source>
</evidence>
<protein>
    <recommendedName>
        <fullName evidence="2">PPM-type phosphatase domain-containing protein</fullName>
    </recommendedName>
</protein>
<evidence type="ECO:0000256" key="1">
    <source>
        <dbReference type="ARBA" id="ARBA00022801"/>
    </source>
</evidence>
<sequence length="402" mass="43254">MAEQDITLGRLLAAVEERPPVESVAVIARVLGEDLGASDVGFLLADFGGDAIWRLPTFLSPEAGRQGRIELPGTVYDRVIRSQRPQTVDSPEEGCVRVYTPVANRGDVMGVLEVCVAEQPGDGQMRHMAQAALALAYVVTTSRRFTDMYEWGRRIASPTLAAEIQQNLLPDTLCCEAGNVTVAAALEPALTIAGDTFDYSLDRDTLHLSITDAMGHDTGAALLATLVVGALRNTRRARATLAEQALAAHHALLEHGNGGTVTGQIMRVDLASGRCLFVNAGHPWPLRRHEGRVAEVHPAVDLPFGAPHQDAYRVQHLDLAPGDRLVLLTDGMLERSASELDLPALIERDSGLHPREAVRSLTRELREITGGDLRDDATVICLDWYGTELPAPVAAARAEGTA</sequence>
<name>A0A4Y3RAJ9_STRCI</name>
<dbReference type="SMART" id="SM00331">
    <property type="entry name" value="PP2C_SIG"/>
    <property type="match status" value="1"/>
</dbReference>
<proteinExistence type="predicted"/>